<feature type="signal peptide" evidence="3">
    <location>
        <begin position="1"/>
        <end position="25"/>
    </location>
</feature>
<evidence type="ECO:0000313" key="4">
    <source>
        <dbReference type="EMBL" id="KAJ7629015.1"/>
    </source>
</evidence>
<evidence type="ECO:0000256" key="1">
    <source>
        <dbReference type="SAM" id="MobiDB-lite"/>
    </source>
</evidence>
<feature type="compositionally biased region" description="Basic and acidic residues" evidence="1">
    <location>
        <begin position="147"/>
        <end position="159"/>
    </location>
</feature>
<accession>A0AAD7FK99</accession>
<gene>
    <name evidence="4" type="ORF">FB45DRAFT_1059638</name>
</gene>
<keyword evidence="2" id="KW-1133">Transmembrane helix</keyword>
<proteinExistence type="predicted"/>
<dbReference type="Proteomes" id="UP001221142">
    <property type="component" value="Unassembled WGS sequence"/>
</dbReference>
<name>A0AAD7FK99_9AGAR</name>
<reference evidence="4" key="1">
    <citation type="submission" date="2023-03" db="EMBL/GenBank/DDBJ databases">
        <title>Massive genome expansion in bonnet fungi (Mycena s.s.) driven by repeated elements and novel gene families across ecological guilds.</title>
        <authorList>
            <consortium name="Lawrence Berkeley National Laboratory"/>
            <person name="Harder C.B."/>
            <person name="Miyauchi S."/>
            <person name="Viragh M."/>
            <person name="Kuo A."/>
            <person name="Thoen E."/>
            <person name="Andreopoulos B."/>
            <person name="Lu D."/>
            <person name="Skrede I."/>
            <person name="Drula E."/>
            <person name="Henrissat B."/>
            <person name="Morin E."/>
            <person name="Kohler A."/>
            <person name="Barry K."/>
            <person name="LaButti K."/>
            <person name="Morin E."/>
            <person name="Salamov A."/>
            <person name="Lipzen A."/>
            <person name="Mereny Z."/>
            <person name="Hegedus B."/>
            <person name="Baldrian P."/>
            <person name="Stursova M."/>
            <person name="Weitz H."/>
            <person name="Taylor A."/>
            <person name="Grigoriev I.V."/>
            <person name="Nagy L.G."/>
            <person name="Martin F."/>
            <person name="Kauserud H."/>
        </authorList>
    </citation>
    <scope>NUCLEOTIDE SEQUENCE</scope>
    <source>
        <strain evidence="4">9284</strain>
    </source>
</reference>
<feature type="chain" id="PRO_5041974319" description="Mid2 domain-containing protein" evidence="3">
    <location>
        <begin position="26"/>
        <end position="175"/>
    </location>
</feature>
<dbReference type="EMBL" id="JARKIF010000010">
    <property type="protein sequence ID" value="KAJ7629015.1"/>
    <property type="molecule type" value="Genomic_DNA"/>
</dbReference>
<feature type="region of interest" description="Disordered" evidence="1">
    <location>
        <begin position="147"/>
        <end position="175"/>
    </location>
</feature>
<evidence type="ECO:0000313" key="5">
    <source>
        <dbReference type="Proteomes" id="UP001221142"/>
    </source>
</evidence>
<dbReference type="AlphaFoldDB" id="A0AAD7FK99"/>
<sequence length="175" mass="18812">MGIRRPTGIPLLLIIVPCIVHTTLGLPFSALGTHDHIVTIESEAMEITWMSEPTTSTTPWSASPDVLPIIMDTITNCGSDSTPTPIPTSAASNSNSNSTIDSLAYDPTSTTPAGRIARLVAGPIVAVGVLGFVAFLVWTFGGFRKRPEREGEDLEKGVQEESDSEWSEEWEKTTI</sequence>
<evidence type="ECO:0000256" key="3">
    <source>
        <dbReference type="SAM" id="SignalP"/>
    </source>
</evidence>
<evidence type="ECO:0008006" key="6">
    <source>
        <dbReference type="Google" id="ProtNLM"/>
    </source>
</evidence>
<keyword evidence="3" id="KW-0732">Signal</keyword>
<keyword evidence="2" id="KW-0472">Membrane</keyword>
<protein>
    <recommendedName>
        <fullName evidence="6">Mid2 domain-containing protein</fullName>
    </recommendedName>
</protein>
<organism evidence="4 5">
    <name type="scientific">Roridomyces roridus</name>
    <dbReference type="NCBI Taxonomy" id="1738132"/>
    <lineage>
        <taxon>Eukaryota</taxon>
        <taxon>Fungi</taxon>
        <taxon>Dikarya</taxon>
        <taxon>Basidiomycota</taxon>
        <taxon>Agaricomycotina</taxon>
        <taxon>Agaricomycetes</taxon>
        <taxon>Agaricomycetidae</taxon>
        <taxon>Agaricales</taxon>
        <taxon>Marasmiineae</taxon>
        <taxon>Mycenaceae</taxon>
        <taxon>Roridomyces</taxon>
    </lineage>
</organism>
<comment type="caution">
    <text evidence="4">The sequence shown here is derived from an EMBL/GenBank/DDBJ whole genome shotgun (WGS) entry which is preliminary data.</text>
</comment>
<feature type="transmembrane region" description="Helical" evidence="2">
    <location>
        <begin position="116"/>
        <end position="140"/>
    </location>
</feature>
<keyword evidence="5" id="KW-1185">Reference proteome</keyword>
<keyword evidence="2" id="KW-0812">Transmembrane</keyword>
<evidence type="ECO:0000256" key="2">
    <source>
        <dbReference type="SAM" id="Phobius"/>
    </source>
</evidence>